<keyword evidence="11 14" id="KW-0472">Membrane</keyword>
<dbReference type="InterPro" id="IPR001789">
    <property type="entry name" value="Sig_transdc_resp-reg_receiver"/>
</dbReference>
<dbReference type="FunFam" id="3.30.565.10:FF:000023">
    <property type="entry name" value="PAS domain-containing sensor histidine kinase"/>
    <property type="match status" value="1"/>
</dbReference>
<dbReference type="Gene3D" id="1.10.287.130">
    <property type="match status" value="1"/>
</dbReference>
<keyword evidence="4" id="KW-1003">Cell membrane</keyword>
<dbReference type="CDD" id="cd00082">
    <property type="entry name" value="HisKA"/>
    <property type="match status" value="1"/>
</dbReference>
<protein>
    <recommendedName>
        <fullName evidence="3">histidine kinase</fullName>
        <ecNumber evidence="3">2.7.13.3</ecNumber>
    </recommendedName>
</protein>
<comment type="caution">
    <text evidence="17">The sequence shown here is derived from an EMBL/GenBank/DDBJ whole genome shotgun (WGS) entry which is preliminary data.</text>
</comment>
<dbReference type="SMART" id="SM00387">
    <property type="entry name" value="HATPase_c"/>
    <property type="match status" value="1"/>
</dbReference>
<dbReference type="RefSeq" id="WP_129436070.1">
    <property type="nucleotide sequence ID" value="NZ_SBKO01000003.1"/>
</dbReference>
<evidence type="ECO:0000256" key="9">
    <source>
        <dbReference type="ARBA" id="ARBA00022840"/>
    </source>
</evidence>
<keyword evidence="8" id="KW-0418">Kinase</keyword>
<dbReference type="InterPro" id="IPR004358">
    <property type="entry name" value="Sig_transdc_His_kin-like_C"/>
</dbReference>
<evidence type="ECO:0000256" key="3">
    <source>
        <dbReference type="ARBA" id="ARBA00012438"/>
    </source>
</evidence>
<dbReference type="AlphaFoldDB" id="A0A4Q1K297"/>
<feature type="transmembrane region" description="Helical" evidence="14">
    <location>
        <begin position="247"/>
        <end position="269"/>
    </location>
</feature>
<dbReference type="Pfam" id="PF00072">
    <property type="entry name" value="Response_reg"/>
    <property type="match status" value="1"/>
</dbReference>
<dbReference type="GO" id="GO:0005524">
    <property type="term" value="F:ATP binding"/>
    <property type="evidence" value="ECO:0007669"/>
    <property type="project" value="UniProtKB-KW"/>
</dbReference>
<keyword evidence="14" id="KW-0812">Transmembrane</keyword>
<evidence type="ECO:0000313" key="17">
    <source>
        <dbReference type="EMBL" id="RXR18425.1"/>
    </source>
</evidence>
<evidence type="ECO:0000256" key="2">
    <source>
        <dbReference type="ARBA" id="ARBA00004236"/>
    </source>
</evidence>
<dbReference type="PRINTS" id="PR00344">
    <property type="entry name" value="BCTRLSENSOR"/>
</dbReference>
<evidence type="ECO:0000256" key="11">
    <source>
        <dbReference type="ARBA" id="ARBA00023136"/>
    </source>
</evidence>
<dbReference type="InterPro" id="IPR003594">
    <property type="entry name" value="HATPase_dom"/>
</dbReference>
<accession>A0A4Q1K297</accession>
<evidence type="ECO:0000256" key="10">
    <source>
        <dbReference type="ARBA" id="ARBA00023012"/>
    </source>
</evidence>
<feature type="modified residue" description="4-aspartylphosphate" evidence="12">
    <location>
        <position position="640"/>
    </location>
</feature>
<keyword evidence="9" id="KW-0067">ATP-binding</keyword>
<dbReference type="CDD" id="cd17546">
    <property type="entry name" value="REC_hyHK_CKI1_RcsC-like"/>
    <property type="match status" value="1"/>
</dbReference>
<reference evidence="18" key="1">
    <citation type="submission" date="2019-01" db="EMBL/GenBank/DDBJ databases">
        <title>Cytophagaceae bacterium strain CAR-16.</title>
        <authorList>
            <person name="Chen W.-M."/>
        </authorList>
    </citation>
    <scope>NUCLEOTIDE SEQUENCE [LARGE SCALE GENOMIC DNA]</scope>
    <source>
        <strain evidence="18">LLJ-11</strain>
    </source>
</reference>
<dbReference type="Pfam" id="PF02518">
    <property type="entry name" value="HATPase_c"/>
    <property type="match status" value="1"/>
</dbReference>
<dbReference type="EMBL" id="SBKO01000003">
    <property type="protein sequence ID" value="RXR18425.1"/>
    <property type="molecule type" value="Genomic_DNA"/>
</dbReference>
<evidence type="ECO:0000256" key="14">
    <source>
        <dbReference type="SAM" id="Phobius"/>
    </source>
</evidence>
<keyword evidence="13" id="KW-0175">Coiled coil</keyword>
<dbReference type="EC" id="2.7.13.3" evidence="3"/>
<dbReference type="PANTHER" id="PTHR43047">
    <property type="entry name" value="TWO-COMPONENT HISTIDINE PROTEIN KINASE"/>
    <property type="match status" value="1"/>
</dbReference>
<dbReference type="InterPro" id="IPR007892">
    <property type="entry name" value="CHASE4"/>
</dbReference>
<dbReference type="InterPro" id="IPR036890">
    <property type="entry name" value="HATPase_C_sf"/>
</dbReference>
<dbReference type="PANTHER" id="PTHR43047:SF72">
    <property type="entry name" value="OSMOSENSING HISTIDINE PROTEIN KINASE SLN1"/>
    <property type="match status" value="1"/>
</dbReference>
<dbReference type="InterPro" id="IPR003661">
    <property type="entry name" value="HisK_dim/P_dom"/>
</dbReference>
<evidence type="ECO:0000256" key="6">
    <source>
        <dbReference type="ARBA" id="ARBA00022679"/>
    </source>
</evidence>
<evidence type="ECO:0000256" key="1">
    <source>
        <dbReference type="ARBA" id="ARBA00000085"/>
    </source>
</evidence>
<dbReference type="GO" id="GO:0009927">
    <property type="term" value="F:histidine phosphotransfer kinase activity"/>
    <property type="evidence" value="ECO:0007669"/>
    <property type="project" value="TreeGrafter"/>
</dbReference>
<keyword evidence="18" id="KW-1185">Reference proteome</keyword>
<keyword evidence="6" id="KW-0808">Transferase</keyword>
<evidence type="ECO:0000313" key="18">
    <source>
        <dbReference type="Proteomes" id="UP000290283"/>
    </source>
</evidence>
<dbReference type="GO" id="GO:0000155">
    <property type="term" value="F:phosphorelay sensor kinase activity"/>
    <property type="evidence" value="ECO:0007669"/>
    <property type="project" value="InterPro"/>
</dbReference>
<feature type="domain" description="Response regulatory" evidence="16">
    <location>
        <begin position="590"/>
        <end position="705"/>
    </location>
</feature>
<comment type="subcellular location">
    <subcellularLocation>
        <location evidence="2">Cell membrane</location>
    </subcellularLocation>
</comment>
<dbReference type="OrthoDB" id="9811889at2"/>
<dbReference type="PROSITE" id="PS50110">
    <property type="entry name" value="RESPONSE_REGULATORY"/>
    <property type="match status" value="1"/>
</dbReference>
<gene>
    <name evidence="17" type="ORF">EQG63_09155</name>
</gene>
<dbReference type="Gene3D" id="3.30.565.10">
    <property type="entry name" value="Histidine kinase-like ATPase, C-terminal domain"/>
    <property type="match status" value="1"/>
</dbReference>
<dbReference type="SMART" id="SM00388">
    <property type="entry name" value="HisKA"/>
    <property type="match status" value="1"/>
</dbReference>
<evidence type="ECO:0000259" key="16">
    <source>
        <dbReference type="PROSITE" id="PS50110"/>
    </source>
</evidence>
<evidence type="ECO:0000256" key="4">
    <source>
        <dbReference type="ARBA" id="ARBA00022475"/>
    </source>
</evidence>
<evidence type="ECO:0000256" key="12">
    <source>
        <dbReference type="PROSITE-ProRule" id="PRU00169"/>
    </source>
</evidence>
<evidence type="ECO:0000259" key="15">
    <source>
        <dbReference type="PROSITE" id="PS50109"/>
    </source>
</evidence>
<evidence type="ECO:0000256" key="5">
    <source>
        <dbReference type="ARBA" id="ARBA00022553"/>
    </source>
</evidence>
<name>A0A4Q1K297_9FLAO</name>
<dbReference type="InterPro" id="IPR036097">
    <property type="entry name" value="HisK_dim/P_sf"/>
</dbReference>
<feature type="domain" description="Histidine kinase" evidence="15">
    <location>
        <begin position="340"/>
        <end position="560"/>
    </location>
</feature>
<feature type="coiled-coil region" evidence="13">
    <location>
        <begin position="306"/>
        <end position="333"/>
    </location>
</feature>
<evidence type="ECO:0000256" key="8">
    <source>
        <dbReference type="ARBA" id="ARBA00022777"/>
    </source>
</evidence>
<dbReference type="Pfam" id="PF05228">
    <property type="entry name" value="CHASE4"/>
    <property type="match status" value="1"/>
</dbReference>
<dbReference type="SUPFAM" id="SSF55874">
    <property type="entry name" value="ATPase domain of HSP90 chaperone/DNA topoisomerase II/histidine kinase"/>
    <property type="match status" value="1"/>
</dbReference>
<proteinExistence type="predicted"/>
<dbReference type="PROSITE" id="PS50109">
    <property type="entry name" value="HIS_KIN"/>
    <property type="match status" value="1"/>
</dbReference>
<feature type="transmembrane region" description="Helical" evidence="14">
    <location>
        <begin position="17"/>
        <end position="38"/>
    </location>
</feature>
<dbReference type="InterPro" id="IPR005467">
    <property type="entry name" value="His_kinase_dom"/>
</dbReference>
<dbReference type="Proteomes" id="UP000290283">
    <property type="component" value="Unassembled WGS sequence"/>
</dbReference>
<evidence type="ECO:0000256" key="7">
    <source>
        <dbReference type="ARBA" id="ARBA00022741"/>
    </source>
</evidence>
<comment type="catalytic activity">
    <reaction evidence="1">
        <text>ATP + protein L-histidine = ADP + protein N-phospho-L-histidine.</text>
        <dbReference type="EC" id="2.7.13.3"/>
    </reaction>
</comment>
<keyword evidence="7" id="KW-0547">Nucleotide-binding</keyword>
<organism evidence="17 18">
    <name type="scientific">Flavobacterium amnicola</name>
    <dbReference type="NCBI Taxonomy" id="2506422"/>
    <lineage>
        <taxon>Bacteria</taxon>
        <taxon>Pseudomonadati</taxon>
        <taxon>Bacteroidota</taxon>
        <taxon>Flavobacteriia</taxon>
        <taxon>Flavobacteriales</taxon>
        <taxon>Flavobacteriaceae</taxon>
        <taxon>Flavobacterium</taxon>
    </lineage>
</organism>
<dbReference type="Gene3D" id="3.40.50.2300">
    <property type="match status" value="1"/>
</dbReference>
<dbReference type="SUPFAM" id="SSF47384">
    <property type="entry name" value="Homodimeric domain of signal transducing histidine kinase"/>
    <property type="match status" value="1"/>
</dbReference>
<keyword evidence="10" id="KW-0902">Two-component regulatory system</keyword>
<dbReference type="GO" id="GO:0005886">
    <property type="term" value="C:plasma membrane"/>
    <property type="evidence" value="ECO:0007669"/>
    <property type="project" value="UniProtKB-SubCell"/>
</dbReference>
<keyword evidence="14" id="KW-1133">Transmembrane helix</keyword>
<evidence type="ECO:0000256" key="13">
    <source>
        <dbReference type="SAM" id="Coils"/>
    </source>
</evidence>
<dbReference type="SUPFAM" id="SSF52172">
    <property type="entry name" value="CheY-like"/>
    <property type="match status" value="1"/>
</dbReference>
<dbReference type="InterPro" id="IPR011006">
    <property type="entry name" value="CheY-like_superfamily"/>
</dbReference>
<dbReference type="Pfam" id="PF00512">
    <property type="entry name" value="HisKA"/>
    <property type="match status" value="1"/>
</dbReference>
<keyword evidence="5 12" id="KW-0597">Phosphoprotein</keyword>
<dbReference type="SMART" id="SM00448">
    <property type="entry name" value="REC"/>
    <property type="match status" value="1"/>
</dbReference>
<sequence>MLKINIFRHLKSTFAKVVFLLSIVTVGLLLLVLTLYFYTLQQEKQIFKNSNELYNEEIEALLKLNSESYSSIVADITYWDEFVSFTKTKDINWFNRSVANLVETYRVEYLVAYDKEGNFLTKASTSKISTRIFIPTEVFPILNEKKSNKFYLKIPEGIVEVYGATIHPSDDPFKNKTQPSGYFFIARLLDKNYFTNIEEICSSKIKFYTGKETAGKTVFKIVPLNDFNDKKIAELYFKRAYDIDFSITKMILFVMGLALFLSGIVYYFYSVKWAKLPISLIKKILTSEDRNSISSLKNIKGEFRYIGKLFEENLEQREQLNKAKEKAEESDRLKSAFLTNLSHEIRTPMNAIVGFSDLLENHEISESDEKKYREIISTSGKNLVAIIDDLVEMSQIDTDQIQLRYSEFELEETIHYIFEEAKKRAKNKKLEFKIENLKGNLPQKVISDKAKFEQIIYHLLSNAIKFTNEGNVSLLYDVDEKLERINITVIDTGIGIESKNFDYIFKRFRKIDSDHAIRGGGIGLGLSLSKAYVEMLGGEISVQSLLGKGAMFNFYIPLILKNKLDVALTEKLGIVSIDEIEKTPSKKIETILVAEDDNFNYLLIEKILKLKNYKIIRAEDGEEAVEISLNNDNIDLILMDIKMPKMSGHKAFEEIKKMKPDMPIIAQTAYTSSEEVEEIFKTGFTNYISKPISKEKLYSLIEKVLRSKNII</sequence>